<sequence>MDGIANVARQQQSQVGSAEIQGRSQNQTQQVQQTAQTRTKQADVVKEMQNDATDSTKKTDSQKDVENLVEELNNALSPLNTSIKFGVDKNDIFYVAAIDTKTNTIIRRFPAEQAHDFLPKMQEVSGILFDSKG</sequence>
<dbReference type="RefSeq" id="WP_193150102.1">
    <property type="nucleotide sequence ID" value="NZ_CP041235.1"/>
</dbReference>
<dbReference type="AlphaFoldDB" id="A0A7M1B2D1"/>
<dbReference type="Proteomes" id="UP000593719">
    <property type="component" value="Chromosome"/>
</dbReference>
<dbReference type="KEGG" id="ssei:FJR45_08130"/>
<dbReference type="Pfam" id="PF03646">
    <property type="entry name" value="FlaG"/>
    <property type="match status" value="1"/>
</dbReference>
<dbReference type="Gene3D" id="3.30.160.170">
    <property type="entry name" value="FlaG-like"/>
    <property type="match status" value="1"/>
</dbReference>
<feature type="compositionally biased region" description="Low complexity" evidence="1">
    <location>
        <begin position="25"/>
        <end position="39"/>
    </location>
</feature>
<organism evidence="2 3">
    <name type="scientific">Sulfurimonas sediminis</name>
    <dbReference type="NCBI Taxonomy" id="2590020"/>
    <lineage>
        <taxon>Bacteria</taxon>
        <taxon>Pseudomonadati</taxon>
        <taxon>Campylobacterota</taxon>
        <taxon>Epsilonproteobacteria</taxon>
        <taxon>Campylobacterales</taxon>
        <taxon>Sulfurimonadaceae</taxon>
        <taxon>Sulfurimonas</taxon>
    </lineage>
</organism>
<protein>
    <submittedName>
        <fullName evidence="2">Flagellar protein FlaG</fullName>
    </submittedName>
</protein>
<dbReference type="PANTHER" id="PTHR37166:SF1">
    <property type="entry name" value="PROTEIN FLAG"/>
    <property type="match status" value="1"/>
</dbReference>
<name>A0A7M1B2D1_9BACT</name>
<dbReference type="InterPro" id="IPR035924">
    <property type="entry name" value="FlaG-like_sf"/>
</dbReference>
<evidence type="ECO:0000313" key="3">
    <source>
        <dbReference type="Proteomes" id="UP000593719"/>
    </source>
</evidence>
<evidence type="ECO:0000256" key="1">
    <source>
        <dbReference type="SAM" id="MobiDB-lite"/>
    </source>
</evidence>
<proteinExistence type="predicted"/>
<evidence type="ECO:0000313" key="2">
    <source>
        <dbReference type="EMBL" id="QOP43917.1"/>
    </source>
</evidence>
<dbReference type="SUPFAM" id="SSF160214">
    <property type="entry name" value="FlaG-like"/>
    <property type="match status" value="1"/>
</dbReference>
<keyword evidence="3" id="KW-1185">Reference proteome</keyword>
<keyword evidence="2" id="KW-0966">Cell projection</keyword>
<keyword evidence="2" id="KW-0282">Flagellum</keyword>
<feature type="region of interest" description="Disordered" evidence="1">
    <location>
        <begin position="1"/>
        <end position="63"/>
    </location>
</feature>
<reference evidence="2 3" key="1">
    <citation type="submission" date="2019-06" db="EMBL/GenBank/DDBJ databases">
        <title>Sulfurimonas gotlandica sp. nov., a chemoautotrophic and psychrotolerant epsilonproteobacterium isolated from a pelagic redoxcline, and an emended description of the genus Sulfurimonas.</title>
        <authorList>
            <person name="Wang S."/>
            <person name="Jiang L."/>
            <person name="Shao Z."/>
        </authorList>
    </citation>
    <scope>NUCLEOTIDE SEQUENCE [LARGE SCALE GENOMIC DNA]</scope>
    <source>
        <strain evidence="2 3">S2-6</strain>
    </source>
</reference>
<dbReference type="EMBL" id="CP041235">
    <property type="protein sequence ID" value="QOP43917.1"/>
    <property type="molecule type" value="Genomic_DNA"/>
</dbReference>
<accession>A0A7M1B2D1</accession>
<dbReference type="PANTHER" id="PTHR37166">
    <property type="entry name" value="PROTEIN FLAG"/>
    <property type="match status" value="1"/>
</dbReference>
<keyword evidence="2" id="KW-0969">Cilium</keyword>
<gene>
    <name evidence="2" type="ORF">FJR45_08130</name>
</gene>
<dbReference type="InterPro" id="IPR005186">
    <property type="entry name" value="FlaG"/>
</dbReference>
<feature type="compositionally biased region" description="Basic and acidic residues" evidence="1">
    <location>
        <begin position="40"/>
        <end position="63"/>
    </location>
</feature>